<dbReference type="EMBL" id="CP128385">
    <property type="protein sequence ID" value="WMI30432.1"/>
    <property type="molecule type" value="Genomic_DNA"/>
</dbReference>
<evidence type="ECO:0000256" key="2">
    <source>
        <dbReference type="ARBA" id="ARBA00023274"/>
    </source>
</evidence>
<dbReference type="Pfam" id="PF00542">
    <property type="entry name" value="Ribosomal_L12"/>
    <property type="match status" value="1"/>
</dbReference>
<dbReference type="GO" id="GO:0003729">
    <property type="term" value="F:mRNA binding"/>
    <property type="evidence" value="ECO:0007669"/>
    <property type="project" value="TreeGrafter"/>
</dbReference>
<dbReference type="InterPro" id="IPR013823">
    <property type="entry name" value="Ribosomal_bL12_C"/>
</dbReference>
<sequence length="125" mass="13793">MSELNKDQVLNWLGKQTITEINSLVKDLENLWGISSSSNSNSKPSENSKPVLEVKKTKFKVILNGFGKNKISVIKEVRSLLNLGLKEAKTFVESAPKTLKEGVSEEEGASLKKKYESIGAEVEVI</sequence>
<name>A0AA51BLC3_9BACT</name>
<comment type="function">
    <text evidence="3">Forms part of the ribosomal stalk which helps the ribosome interact with GTP-bound translation factors. Is thus essential for accurate translation.</text>
</comment>
<dbReference type="HAMAP" id="MF_00368">
    <property type="entry name" value="Ribosomal_bL12"/>
    <property type="match status" value="1"/>
</dbReference>
<dbReference type="Gene3D" id="3.30.1390.10">
    <property type="match status" value="1"/>
</dbReference>
<comment type="subunit">
    <text evidence="3">Homodimer. Part of the ribosomal stalk of the 50S ribosomal subunit. Forms a multimeric L10(L12)X complex, where L10 forms an elongated spine to which 2 to 4 L12 dimers bind in a sequential fashion. Binds GTP-bound translation factors.</text>
</comment>
<dbReference type="CDD" id="cd00387">
    <property type="entry name" value="Ribosomal_L7_L12"/>
    <property type="match status" value="1"/>
</dbReference>
<dbReference type="NCBIfam" id="TIGR00855">
    <property type="entry name" value="L12"/>
    <property type="match status" value="1"/>
</dbReference>
<dbReference type="Proteomes" id="UP001238843">
    <property type="component" value="Chromosome"/>
</dbReference>
<gene>
    <name evidence="3 5" type="primary">rplL</name>
    <name evidence="5" type="ORF">QTO32_00755</name>
</gene>
<proteinExistence type="inferred from homology"/>
<dbReference type="GO" id="GO:0003735">
    <property type="term" value="F:structural constituent of ribosome"/>
    <property type="evidence" value="ECO:0007669"/>
    <property type="project" value="InterPro"/>
</dbReference>
<keyword evidence="1 3" id="KW-0689">Ribosomal protein</keyword>
<organism evidence="5">
    <name type="scientific">Candidatus Organicella extenuata</name>
    <dbReference type="NCBI Taxonomy" id="2841811"/>
    <lineage>
        <taxon>Bacteria</taxon>
        <taxon>Pseudomonadati</taxon>
        <taxon>Verrucomicrobiota</taxon>
        <taxon>Candidatus Organicella</taxon>
    </lineage>
</organism>
<evidence type="ECO:0000313" key="5">
    <source>
        <dbReference type="EMBL" id="WMI30432.1"/>
    </source>
</evidence>
<evidence type="ECO:0000256" key="3">
    <source>
        <dbReference type="HAMAP-Rule" id="MF_00368"/>
    </source>
</evidence>
<dbReference type="SUPFAM" id="SSF48300">
    <property type="entry name" value="Ribosomal protein L7/12, oligomerisation (N-terminal) domain"/>
    <property type="match status" value="1"/>
</dbReference>
<keyword evidence="2 3" id="KW-0687">Ribonucleoprotein</keyword>
<dbReference type="SUPFAM" id="SSF54736">
    <property type="entry name" value="ClpS-like"/>
    <property type="match status" value="1"/>
</dbReference>
<dbReference type="PANTHER" id="PTHR45987:SF4">
    <property type="entry name" value="LARGE RIBOSOMAL SUBUNIT PROTEIN BL12M"/>
    <property type="match status" value="1"/>
</dbReference>
<feature type="domain" description="Large ribosomal subunit protein bL12 C-terminal" evidence="4">
    <location>
        <begin position="59"/>
        <end position="124"/>
    </location>
</feature>
<comment type="similarity">
    <text evidence="3">Belongs to the bacterial ribosomal protein bL12 family.</text>
</comment>
<dbReference type="AlphaFoldDB" id="A0AA51BLC3"/>
<dbReference type="InterPro" id="IPR000206">
    <property type="entry name" value="Ribosomal_bL12"/>
</dbReference>
<reference evidence="5" key="2">
    <citation type="submission" date="2023-06" db="EMBL/GenBank/DDBJ databases">
        <authorList>
            <person name="Williams T.J."/>
            <person name="Allen M.A."/>
            <person name="Ivanova N."/>
            <person name="Huntemann M."/>
            <person name="Haque S."/>
            <person name="Hancock A.M."/>
            <person name="Brazendale S."/>
            <person name="Cavicchioli R."/>
        </authorList>
    </citation>
    <scope>NUCLEOTIDE SEQUENCE</scope>
    <source>
        <strain evidence="5">MAG_Ga0307966_1000010</strain>
    </source>
</reference>
<dbReference type="GO" id="GO:0006412">
    <property type="term" value="P:translation"/>
    <property type="evidence" value="ECO:0007669"/>
    <property type="project" value="UniProtKB-UniRule"/>
</dbReference>
<evidence type="ECO:0000256" key="1">
    <source>
        <dbReference type="ARBA" id="ARBA00022980"/>
    </source>
</evidence>
<evidence type="ECO:0000259" key="4">
    <source>
        <dbReference type="Pfam" id="PF00542"/>
    </source>
</evidence>
<dbReference type="GO" id="GO:0022625">
    <property type="term" value="C:cytosolic large ribosomal subunit"/>
    <property type="evidence" value="ECO:0007669"/>
    <property type="project" value="TreeGrafter"/>
</dbReference>
<accession>A0AA51BLC3</accession>
<protein>
    <recommendedName>
        <fullName evidence="3">Large ribosomal subunit protein bL12</fullName>
    </recommendedName>
</protein>
<dbReference type="FunFam" id="3.30.1390.10:FF:000001">
    <property type="entry name" value="50S ribosomal protein L7/L12"/>
    <property type="match status" value="1"/>
</dbReference>
<reference evidence="5" key="1">
    <citation type="journal article" date="2021" name="Front. Microbiol.">
        <title>Genome Analysis of a Verrucomicrobial Endosymbiont With a Tiny Genome Discovered in an Antarctic Lake.</title>
        <authorList>
            <person name="Williams T.J."/>
            <person name="Allen M.A."/>
            <person name="Ivanova N."/>
            <person name="Huntemann M."/>
            <person name="Haque S."/>
            <person name="Hancock A.M."/>
            <person name="Brazendale S."/>
            <person name="Cavicchioli R."/>
        </authorList>
    </citation>
    <scope>NUCLEOTIDE SEQUENCE</scope>
    <source>
        <strain evidence="5">MAG_Ga0307966_1000010</strain>
    </source>
</reference>
<dbReference type="Gene3D" id="1.20.5.710">
    <property type="entry name" value="Single helix bin"/>
    <property type="match status" value="1"/>
</dbReference>
<dbReference type="InterPro" id="IPR036235">
    <property type="entry name" value="Ribosomal_bL12_oligo_N_sf"/>
</dbReference>
<dbReference type="PANTHER" id="PTHR45987">
    <property type="entry name" value="39S RIBOSOMAL PROTEIN L12"/>
    <property type="match status" value="1"/>
</dbReference>
<dbReference type="InterPro" id="IPR014719">
    <property type="entry name" value="Ribosomal_bL12_C/ClpS-like"/>
</dbReference>